<dbReference type="AlphaFoldDB" id="A0AAV4N7C9"/>
<organism evidence="1 2">
    <name type="scientific">Caerostris extrusa</name>
    <name type="common">Bark spider</name>
    <name type="synonym">Caerostris bankana</name>
    <dbReference type="NCBI Taxonomy" id="172846"/>
    <lineage>
        <taxon>Eukaryota</taxon>
        <taxon>Metazoa</taxon>
        <taxon>Ecdysozoa</taxon>
        <taxon>Arthropoda</taxon>
        <taxon>Chelicerata</taxon>
        <taxon>Arachnida</taxon>
        <taxon>Araneae</taxon>
        <taxon>Araneomorphae</taxon>
        <taxon>Entelegynae</taxon>
        <taxon>Araneoidea</taxon>
        <taxon>Araneidae</taxon>
        <taxon>Caerostris</taxon>
    </lineage>
</organism>
<evidence type="ECO:0000313" key="1">
    <source>
        <dbReference type="EMBL" id="GIX79407.1"/>
    </source>
</evidence>
<accession>A0AAV4N7C9</accession>
<dbReference type="Proteomes" id="UP001054945">
    <property type="component" value="Unassembled WGS sequence"/>
</dbReference>
<proteinExistence type="predicted"/>
<reference evidence="1 2" key="1">
    <citation type="submission" date="2021-06" db="EMBL/GenBank/DDBJ databases">
        <title>Caerostris extrusa draft genome.</title>
        <authorList>
            <person name="Kono N."/>
            <person name="Arakawa K."/>
        </authorList>
    </citation>
    <scope>NUCLEOTIDE SEQUENCE [LARGE SCALE GENOMIC DNA]</scope>
</reference>
<keyword evidence="2" id="KW-1185">Reference proteome</keyword>
<protein>
    <submittedName>
        <fullName evidence="1">Uncharacterized protein</fullName>
    </submittedName>
</protein>
<name>A0AAV4N7C9_CAEEX</name>
<comment type="caution">
    <text evidence="1">The sequence shown here is derived from an EMBL/GenBank/DDBJ whole genome shotgun (WGS) entry which is preliminary data.</text>
</comment>
<gene>
    <name evidence="1" type="ORF">CEXT_23111</name>
</gene>
<sequence length="113" mass="13074">MLPSQAPHRLLIGEIGTAKEGYRIFRQLHKLDRATPRQIKSKAGLTYNIPRRSRPAGFVSGIVGYSYWLILYQISSGSEDYLRVISFRRDCFCHELYGTSGFVLFLSHWLFDM</sequence>
<evidence type="ECO:0000313" key="2">
    <source>
        <dbReference type="Proteomes" id="UP001054945"/>
    </source>
</evidence>
<dbReference type="EMBL" id="BPLR01020490">
    <property type="protein sequence ID" value="GIX79407.1"/>
    <property type="molecule type" value="Genomic_DNA"/>
</dbReference>